<dbReference type="PANTHER" id="PTHR46795">
    <property type="entry name" value="ABC TRANSPORTER PERMEASE-RELATED-RELATED"/>
    <property type="match status" value="1"/>
</dbReference>
<keyword evidence="3 6" id="KW-0812">Transmembrane</keyword>
<keyword evidence="5 6" id="KW-0472">Membrane</keyword>
<keyword evidence="4 6" id="KW-1133">Transmembrane helix</keyword>
<dbReference type="RefSeq" id="WP_275471249.1">
    <property type="nucleotide sequence ID" value="NZ_JAPDSH010000003.1"/>
</dbReference>
<feature type="domain" description="ABC3 transporter permease C-terminal" evidence="7">
    <location>
        <begin position="64"/>
        <end position="186"/>
    </location>
</feature>
<keyword evidence="6" id="KW-0813">Transport</keyword>
<organism evidence="8 9">
    <name type="scientific">Vagococcus proximus</name>
    <dbReference type="NCBI Taxonomy" id="2991417"/>
    <lineage>
        <taxon>Bacteria</taxon>
        <taxon>Bacillati</taxon>
        <taxon>Bacillota</taxon>
        <taxon>Bacilli</taxon>
        <taxon>Lactobacillales</taxon>
        <taxon>Enterococcaceae</taxon>
        <taxon>Vagococcus</taxon>
    </lineage>
</organism>
<evidence type="ECO:0000256" key="2">
    <source>
        <dbReference type="ARBA" id="ARBA00022475"/>
    </source>
</evidence>
<feature type="transmembrane region" description="Helical" evidence="6">
    <location>
        <begin position="629"/>
        <end position="655"/>
    </location>
</feature>
<evidence type="ECO:0000256" key="5">
    <source>
        <dbReference type="ARBA" id="ARBA00023136"/>
    </source>
</evidence>
<dbReference type="Pfam" id="PF02687">
    <property type="entry name" value="FtsX"/>
    <property type="match status" value="1"/>
</dbReference>
<evidence type="ECO:0000313" key="8">
    <source>
        <dbReference type="EMBL" id="MDF0479615.1"/>
    </source>
</evidence>
<feature type="transmembrane region" description="Helical" evidence="6">
    <location>
        <begin position="661"/>
        <end position="679"/>
    </location>
</feature>
<feature type="transmembrane region" description="Helical" evidence="6">
    <location>
        <begin position="154"/>
        <end position="177"/>
    </location>
</feature>
<feature type="transmembrane region" description="Helical" evidence="6">
    <location>
        <begin position="296"/>
        <end position="317"/>
    </location>
</feature>
<dbReference type="InterPro" id="IPR027022">
    <property type="entry name" value="ABC_permease_BceB-typ"/>
</dbReference>
<evidence type="ECO:0000256" key="3">
    <source>
        <dbReference type="ARBA" id="ARBA00022692"/>
    </source>
</evidence>
<evidence type="ECO:0000313" key="9">
    <source>
        <dbReference type="Proteomes" id="UP001147148"/>
    </source>
</evidence>
<keyword evidence="2 6" id="KW-1003">Cell membrane</keyword>
<feature type="transmembrane region" description="Helical" evidence="6">
    <location>
        <begin position="101"/>
        <end position="134"/>
    </location>
</feature>
<dbReference type="InterPro" id="IPR052536">
    <property type="entry name" value="ABC-4_Integral_Memb_Prot"/>
</dbReference>
<evidence type="ECO:0000256" key="1">
    <source>
        <dbReference type="ARBA" id="ARBA00004651"/>
    </source>
</evidence>
<feature type="transmembrane region" description="Helical" evidence="6">
    <location>
        <begin position="21"/>
        <end position="40"/>
    </location>
</feature>
<proteinExistence type="inferred from homology"/>
<sequence length="692" mass="77978">MTLLKLSWKRIKNQSDDYQMYIGSMIVAVLVYYSFMAMSQNPELVDRLKDSANIAATLKLSGGLISFFLWVFMFTGNRIFIKKRKKELALYGLLGMRKYQILIMLLVENMIIGAGALILGVILGVIFSKLFSMILLKVLALPLELGMSLSVKAMYQTISMFTWSLLTVSMLSVVTIWRSKLIVLFKATQKGDRDKRITLYTVVKALVGIALLTYSYYQASRLVDYMLELNKKTNSDAGFLFAVLFILIYAVVGTYFFFSGTLPVIMTILKGQKKVYYQGIRMVTLGNLSFNLRRNAFLLATIAVFSGTAFAAVGGAANVYEFGMNAAEAEGPVDYIVDQEDADQLKLLIKKYAPQAKLSDRKMTIAVKGAQYETTAFNDSSTYVGPVNIVSEDEYLAVSDINPYMAQFPKLTSDEDVIFLPRNVTNYLEIQKLEVASIRLSGVRKKLKVRHVGEDKIGGSRYSRYKLPTVIVTSHLFKKISTEISSEQVFFNLSGEFDEKELFDSIANDFQVKERVMTDTIGFDKGGNNVIGKITESSWENTDKYGTGSFLTRYNFMGSYPVMETNRQLFGQLVYQAVFLGLIFLIATGSIIMLKQLSEAEDEVDRYQMLRKIGVSSSEITRSIYSQNLVIFLAPVVIAYLHAKYALTALSFLIYGVTTRLTYFIFLGLGLMYFIFYIVTSKKYLAIVKNNS</sequence>
<dbReference type="InterPro" id="IPR003838">
    <property type="entry name" value="ABC3_permease_C"/>
</dbReference>
<evidence type="ECO:0000259" key="7">
    <source>
        <dbReference type="Pfam" id="PF02687"/>
    </source>
</evidence>
<feature type="transmembrane region" description="Helical" evidence="6">
    <location>
        <begin position="60"/>
        <end position="80"/>
    </location>
</feature>
<dbReference type="PANTHER" id="PTHR46795:SF3">
    <property type="entry name" value="ABC TRANSPORTER PERMEASE"/>
    <property type="match status" value="1"/>
</dbReference>
<dbReference type="Proteomes" id="UP001147148">
    <property type="component" value="Unassembled WGS sequence"/>
</dbReference>
<keyword evidence="9" id="KW-1185">Reference proteome</keyword>
<evidence type="ECO:0000256" key="4">
    <source>
        <dbReference type="ARBA" id="ARBA00022989"/>
    </source>
</evidence>
<comment type="similarity">
    <text evidence="6">Belongs to the ABC-4 integral membrane protein family.</text>
</comment>
<accession>A0ABT5X0T5</accession>
<dbReference type="PIRSF" id="PIRSF018968">
    <property type="entry name" value="ABC_permease_BceB"/>
    <property type="match status" value="1"/>
</dbReference>
<evidence type="ECO:0000256" key="6">
    <source>
        <dbReference type="PIRNR" id="PIRNR018968"/>
    </source>
</evidence>
<dbReference type="EMBL" id="JAPDSH010000003">
    <property type="protein sequence ID" value="MDF0479615.1"/>
    <property type="molecule type" value="Genomic_DNA"/>
</dbReference>
<protein>
    <submittedName>
        <fullName evidence="8">ABC transporter permease</fullName>
    </submittedName>
</protein>
<feature type="transmembrane region" description="Helical" evidence="6">
    <location>
        <begin position="237"/>
        <end position="258"/>
    </location>
</feature>
<comment type="caution">
    <text evidence="8">The sequence shown here is derived from an EMBL/GenBank/DDBJ whole genome shotgun (WGS) entry which is preliminary data.</text>
</comment>
<comment type="subcellular location">
    <subcellularLocation>
        <location evidence="1 6">Cell membrane</location>
        <topology evidence="1 6">Multi-pass membrane protein</topology>
    </subcellularLocation>
</comment>
<gene>
    <name evidence="8" type="ORF">OL233_04865</name>
</gene>
<feature type="transmembrane region" description="Helical" evidence="6">
    <location>
        <begin position="197"/>
        <end position="217"/>
    </location>
</feature>
<reference evidence="8" key="1">
    <citation type="submission" date="2022-10" db="EMBL/GenBank/DDBJ databases">
        <title>Vagococcus sp. isolated from poultry meat.</title>
        <authorList>
            <person name="Johansson P."/>
            <person name="Bjorkroth J."/>
        </authorList>
    </citation>
    <scope>NUCLEOTIDE SEQUENCE</scope>
    <source>
        <strain evidence="8">PNs007</strain>
    </source>
</reference>
<name>A0ABT5X0T5_9ENTE</name>
<feature type="transmembrane region" description="Helical" evidence="6">
    <location>
        <begin position="573"/>
        <end position="594"/>
    </location>
</feature>